<organism evidence="1 2">
    <name type="scientific">Emiliania huxleyi (strain CCMP1516)</name>
    <dbReference type="NCBI Taxonomy" id="280463"/>
    <lineage>
        <taxon>Eukaryota</taxon>
        <taxon>Haptista</taxon>
        <taxon>Haptophyta</taxon>
        <taxon>Prymnesiophyceae</taxon>
        <taxon>Isochrysidales</taxon>
        <taxon>Noelaerhabdaceae</taxon>
        <taxon>Emiliania</taxon>
    </lineage>
</organism>
<dbReference type="KEGG" id="ehx:EMIHUDRAFT_243903"/>
<reference evidence="2" key="1">
    <citation type="journal article" date="2013" name="Nature">
        <title>Pan genome of the phytoplankton Emiliania underpins its global distribution.</title>
        <authorList>
            <person name="Read B.A."/>
            <person name="Kegel J."/>
            <person name="Klute M.J."/>
            <person name="Kuo A."/>
            <person name="Lefebvre S.C."/>
            <person name="Maumus F."/>
            <person name="Mayer C."/>
            <person name="Miller J."/>
            <person name="Monier A."/>
            <person name="Salamov A."/>
            <person name="Young J."/>
            <person name="Aguilar M."/>
            <person name="Claverie J.M."/>
            <person name="Frickenhaus S."/>
            <person name="Gonzalez K."/>
            <person name="Herman E.K."/>
            <person name="Lin Y.C."/>
            <person name="Napier J."/>
            <person name="Ogata H."/>
            <person name="Sarno A.F."/>
            <person name="Shmutz J."/>
            <person name="Schroeder D."/>
            <person name="de Vargas C."/>
            <person name="Verret F."/>
            <person name="von Dassow P."/>
            <person name="Valentin K."/>
            <person name="Van de Peer Y."/>
            <person name="Wheeler G."/>
            <person name="Dacks J.B."/>
            <person name="Delwiche C.F."/>
            <person name="Dyhrman S.T."/>
            <person name="Glockner G."/>
            <person name="John U."/>
            <person name="Richards T."/>
            <person name="Worden A.Z."/>
            <person name="Zhang X."/>
            <person name="Grigoriev I.V."/>
            <person name="Allen A.E."/>
            <person name="Bidle K."/>
            <person name="Borodovsky M."/>
            <person name="Bowler C."/>
            <person name="Brownlee C."/>
            <person name="Cock J.M."/>
            <person name="Elias M."/>
            <person name="Gladyshev V.N."/>
            <person name="Groth M."/>
            <person name="Guda C."/>
            <person name="Hadaegh A."/>
            <person name="Iglesias-Rodriguez M.D."/>
            <person name="Jenkins J."/>
            <person name="Jones B.M."/>
            <person name="Lawson T."/>
            <person name="Leese F."/>
            <person name="Lindquist E."/>
            <person name="Lobanov A."/>
            <person name="Lomsadze A."/>
            <person name="Malik S.B."/>
            <person name="Marsh M.E."/>
            <person name="Mackinder L."/>
            <person name="Mock T."/>
            <person name="Mueller-Roeber B."/>
            <person name="Pagarete A."/>
            <person name="Parker M."/>
            <person name="Probert I."/>
            <person name="Quesneville H."/>
            <person name="Raines C."/>
            <person name="Rensing S.A."/>
            <person name="Riano-Pachon D.M."/>
            <person name="Richier S."/>
            <person name="Rokitta S."/>
            <person name="Shiraiwa Y."/>
            <person name="Soanes D.M."/>
            <person name="van der Giezen M."/>
            <person name="Wahlund T.M."/>
            <person name="Williams B."/>
            <person name="Wilson W."/>
            <person name="Wolfe G."/>
            <person name="Wurch L.L."/>
        </authorList>
    </citation>
    <scope>NUCLEOTIDE SEQUENCE</scope>
</reference>
<dbReference type="EnsemblProtists" id="EOD17612">
    <property type="protein sequence ID" value="EOD17612"/>
    <property type="gene ID" value="EMIHUDRAFT_243903"/>
</dbReference>
<name>A0A0D3J277_EMIH1</name>
<accession>A0A0D3J277</accession>
<sequence length="54" mass="5749">GTPFPGAETAKVPLAELLSAGVKQEPVEVSFGEGLSLKLEVAGFKEKKGWCQCW</sequence>
<evidence type="ECO:0000313" key="1">
    <source>
        <dbReference type="EnsemblProtists" id="EOD17612"/>
    </source>
</evidence>
<proteinExistence type="predicted"/>
<dbReference type="Proteomes" id="UP000013827">
    <property type="component" value="Unassembled WGS sequence"/>
</dbReference>
<evidence type="ECO:0000313" key="2">
    <source>
        <dbReference type="Proteomes" id="UP000013827"/>
    </source>
</evidence>
<dbReference type="GeneID" id="17263762"/>
<protein>
    <submittedName>
        <fullName evidence="1">Uncharacterized protein</fullName>
    </submittedName>
</protein>
<dbReference type="RefSeq" id="XP_005770041.1">
    <property type="nucleotide sequence ID" value="XM_005769984.1"/>
</dbReference>
<dbReference type="AlphaFoldDB" id="A0A0D3J277"/>
<dbReference type="HOGENOM" id="CLU_3056862_0_0_1"/>
<keyword evidence="2" id="KW-1185">Reference proteome</keyword>
<reference evidence="1" key="2">
    <citation type="submission" date="2024-10" db="UniProtKB">
        <authorList>
            <consortium name="EnsemblProtists"/>
        </authorList>
    </citation>
    <scope>IDENTIFICATION</scope>
</reference>